<dbReference type="InterPro" id="IPR046847">
    <property type="entry name" value="Xre-like_HTH"/>
</dbReference>
<sequence length="158" mass="17024">MSHSSSELVRHAPARQAPVHASFFRADPVDRIALIKAGILASEAKIVIGYVSDNQGEALRALDIAPATLNRKIKSRERLASAESERVLGVARLLGQVQAMVEEAGEPQGFDAGRWLQHWLGEPLPALGNRRPRDLLDTIEGQSLVSATLARIGSGAYV</sequence>
<proteinExistence type="predicted"/>
<dbReference type="InterPro" id="IPR011979">
    <property type="entry name" value="Antitox_Xre"/>
</dbReference>
<dbReference type="EMBL" id="JAMSKV010000001">
    <property type="protein sequence ID" value="MCQ8277360.1"/>
    <property type="molecule type" value="Genomic_DNA"/>
</dbReference>
<dbReference type="RefSeq" id="WP_422862787.1">
    <property type="nucleotide sequence ID" value="NZ_JAMSKV010000001.1"/>
</dbReference>
<feature type="domain" description="Antitoxin Xre/MbcA/ParS-like toxin-binding" evidence="1">
    <location>
        <begin position="114"/>
        <end position="155"/>
    </location>
</feature>
<dbReference type="Pfam" id="PF20432">
    <property type="entry name" value="Xre-like-HTH"/>
    <property type="match status" value="1"/>
</dbReference>
<dbReference type="Proteomes" id="UP001524587">
    <property type="component" value="Unassembled WGS sequence"/>
</dbReference>
<feature type="domain" description="Antitoxin Xre-like helix-turn-helix" evidence="2">
    <location>
        <begin position="30"/>
        <end position="92"/>
    </location>
</feature>
<comment type="caution">
    <text evidence="3">The sequence shown here is derived from an EMBL/GenBank/DDBJ whole genome shotgun (WGS) entry which is preliminary data.</text>
</comment>
<dbReference type="Pfam" id="PF09722">
    <property type="entry name" value="Xre_MbcA_ParS_C"/>
    <property type="match status" value="1"/>
</dbReference>
<evidence type="ECO:0000259" key="1">
    <source>
        <dbReference type="Pfam" id="PF09722"/>
    </source>
</evidence>
<name>A0ABT1W3A2_9PROT</name>
<gene>
    <name evidence="3" type="ORF">NFI95_02700</name>
</gene>
<evidence type="ECO:0000313" key="3">
    <source>
        <dbReference type="EMBL" id="MCQ8277360.1"/>
    </source>
</evidence>
<keyword evidence="4" id="KW-1185">Reference proteome</keyword>
<evidence type="ECO:0000259" key="2">
    <source>
        <dbReference type="Pfam" id="PF20432"/>
    </source>
</evidence>
<organism evidence="3 4">
    <name type="scientific">Endosaccharibacter trunci</name>
    <dbReference type="NCBI Taxonomy" id="2812733"/>
    <lineage>
        <taxon>Bacteria</taxon>
        <taxon>Pseudomonadati</taxon>
        <taxon>Pseudomonadota</taxon>
        <taxon>Alphaproteobacteria</taxon>
        <taxon>Acetobacterales</taxon>
        <taxon>Acetobacteraceae</taxon>
        <taxon>Endosaccharibacter</taxon>
    </lineage>
</organism>
<evidence type="ECO:0000313" key="4">
    <source>
        <dbReference type="Proteomes" id="UP001524587"/>
    </source>
</evidence>
<dbReference type="NCBIfam" id="TIGR02293">
    <property type="entry name" value="TAS_TIGR02293"/>
    <property type="match status" value="1"/>
</dbReference>
<protein>
    <submittedName>
        <fullName evidence="3">DUF2384 domain-containing protein</fullName>
    </submittedName>
</protein>
<reference evidence="3 4" key="1">
    <citation type="submission" date="2022-06" db="EMBL/GenBank/DDBJ databases">
        <title>Endosaccharibacter gen. nov., sp. nov., endophytic bacteria isolated from sugarcane.</title>
        <authorList>
            <person name="Pitiwittayakul N."/>
            <person name="Yukphan P."/>
            <person name="Charoenyingcharoen P."/>
            <person name="Tanasupawat S."/>
        </authorList>
    </citation>
    <scope>NUCLEOTIDE SEQUENCE [LARGE SCALE GENOMIC DNA]</scope>
    <source>
        <strain evidence="3 4">KSS8</strain>
    </source>
</reference>
<accession>A0ABT1W3A2</accession>
<dbReference type="InterPro" id="IPR024467">
    <property type="entry name" value="Xre/MbcA/ParS-like_toxin-bd"/>
</dbReference>